<evidence type="ECO:0000313" key="2">
    <source>
        <dbReference type="Proteomes" id="UP001465976"/>
    </source>
</evidence>
<protein>
    <submittedName>
        <fullName evidence="1">Uncharacterized protein</fullName>
    </submittedName>
</protein>
<dbReference type="EMBL" id="JBAHYK010000690">
    <property type="protein sequence ID" value="KAL0571970.1"/>
    <property type="molecule type" value="Genomic_DNA"/>
</dbReference>
<sequence>MSTPSLWTTFQLTYPERFLAVPKSGGDTDGSVPAAVGIRAWLSRAMDLPISLSIREDVNPQAGVAGGSDSLRDRTIMEISKVIGEFSARCTSLDLDVSPNAFRALCYDAAGEAERTFYLLRSLSIGTTRSAWTGWDAQTAHNLPFFNGSISLHSLSLSTSSLPVDLLQVAQNSLDSLTELNLTYRLGSGGTRPTPLLVFQILQRCLGLRVCRLTLGETNQPLGFWPQGERHRMNFLTELVVVDEFPRTTVSLMAALCLPSLERLSYTHSVGKYLDLPLNAAGRPLLPIQSLQLRRQNFHPSPLVRLTLRLTTDDEDEEPDITDAVSIYLASEGKSIRILEMTEASYETTLLFVRPYIPRTTLSGVQQPPPTILCPDLQTVIWDSSGEDTRMVILEMVRKRSHSNTDVYCPQLRQVDVVFWEDRPEEMDKVEKELRDMIQSGNNGLRICYRIYGWTRPGSDGGLTSREGVLISGSSS</sequence>
<comment type="caution">
    <text evidence="1">The sequence shown here is derived from an EMBL/GenBank/DDBJ whole genome shotgun (WGS) entry which is preliminary data.</text>
</comment>
<organism evidence="1 2">
    <name type="scientific">Marasmius crinis-equi</name>
    <dbReference type="NCBI Taxonomy" id="585013"/>
    <lineage>
        <taxon>Eukaryota</taxon>
        <taxon>Fungi</taxon>
        <taxon>Dikarya</taxon>
        <taxon>Basidiomycota</taxon>
        <taxon>Agaricomycotina</taxon>
        <taxon>Agaricomycetes</taxon>
        <taxon>Agaricomycetidae</taxon>
        <taxon>Agaricales</taxon>
        <taxon>Marasmiineae</taxon>
        <taxon>Marasmiaceae</taxon>
        <taxon>Marasmius</taxon>
    </lineage>
</organism>
<reference evidence="1 2" key="1">
    <citation type="submission" date="2024-02" db="EMBL/GenBank/DDBJ databases">
        <title>A draft genome for the cacao thread blight pathogen Marasmius crinis-equi.</title>
        <authorList>
            <person name="Cohen S.P."/>
            <person name="Baruah I.K."/>
            <person name="Amoako-Attah I."/>
            <person name="Bukari Y."/>
            <person name="Meinhardt L.W."/>
            <person name="Bailey B.A."/>
        </authorList>
    </citation>
    <scope>NUCLEOTIDE SEQUENCE [LARGE SCALE GENOMIC DNA]</scope>
    <source>
        <strain evidence="1 2">GH-76</strain>
    </source>
</reference>
<proteinExistence type="predicted"/>
<accession>A0ABR3FA32</accession>
<name>A0ABR3FA32_9AGAR</name>
<keyword evidence="2" id="KW-1185">Reference proteome</keyword>
<gene>
    <name evidence="1" type="ORF">V5O48_009996</name>
</gene>
<evidence type="ECO:0000313" key="1">
    <source>
        <dbReference type="EMBL" id="KAL0571970.1"/>
    </source>
</evidence>
<dbReference type="Proteomes" id="UP001465976">
    <property type="component" value="Unassembled WGS sequence"/>
</dbReference>